<keyword evidence="1" id="KW-0812">Transmembrane</keyword>
<evidence type="ECO:0000256" key="1">
    <source>
        <dbReference type="SAM" id="Phobius"/>
    </source>
</evidence>
<accession>A0A523BBW1</accession>
<comment type="caution">
    <text evidence="3">The sequence shown here is derived from an EMBL/GenBank/DDBJ whole genome shotgun (WGS) entry which is preliminary data.</text>
</comment>
<keyword evidence="1" id="KW-1133">Transmembrane helix</keyword>
<name>A0A523BBW1_9CREN</name>
<dbReference type="Proteomes" id="UP000316080">
    <property type="component" value="Unassembled WGS sequence"/>
</dbReference>
<dbReference type="AlphaFoldDB" id="A0A523BBW1"/>
<evidence type="ECO:0000313" key="4">
    <source>
        <dbReference type="Proteomes" id="UP000316080"/>
    </source>
</evidence>
<evidence type="ECO:0000313" key="5">
    <source>
        <dbReference type="Proteomes" id="UP000317265"/>
    </source>
</evidence>
<feature type="transmembrane region" description="Helical" evidence="1">
    <location>
        <begin position="31"/>
        <end position="49"/>
    </location>
</feature>
<proteinExistence type="predicted"/>
<reference evidence="3 5" key="1">
    <citation type="journal article" date="2019" name="Nat. Microbiol.">
        <title>Expanding anaerobic alkane metabolism in the domain of Archaea.</title>
        <authorList>
            <person name="Wang Y."/>
            <person name="Wegener G."/>
            <person name="Hou J."/>
            <person name="Wang F."/>
            <person name="Xiao X."/>
        </authorList>
    </citation>
    <scope>NUCLEOTIDE SEQUENCE [LARGE SCALE GENOMIC DNA]</scope>
    <source>
        <strain evidence="3">WYZ-LMO11</strain>
    </source>
</reference>
<dbReference type="EMBL" id="QNVI01000061">
    <property type="protein sequence ID" value="TDA37960.1"/>
    <property type="molecule type" value="Genomic_DNA"/>
</dbReference>
<dbReference type="EMBL" id="RXIH01000001">
    <property type="protein sequence ID" value="RZN57852.1"/>
    <property type="molecule type" value="Genomic_DNA"/>
</dbReference>
<dbReference type="Proteomes" id="UP000317265">
    <property type="component" value="Unassembled WGS sequence"/>
</dbReference>
<protein>
    <submittedName>
        <fullName evidence="3">Uncharacterized protein</fullName>
    </submittedName>
</protein>
<evidence type="ECO:0000313" key="3">
    <source>
        <dbReference type="EMBL" id="TDA37960.1"/>
    </source>
</evidence>
<gene>
    <name evidence="3" type="ORF">DSO09_05495</name>
    <name evidence="2" type="ORF">EF809_00130</name>
</gene>
<evidence type="ECO:0000313" key="2">
    <source>
        <dbReference type="EMBL" id="RZN57852.1"/>
    </source>
</evidence>
<feature type="transmembrane region" description="Helical" evidence="1">
    <location>
        <begin position="7"/>
        <end position="25"/>
    </location>
</feature>
<organism evidence="3 5">
    <name type="scientific">Thermoproteota archaeon</name>
    <dbReference type="NCBI Taxonomy" id="2056631"/>
    <lineage>
        <taxon>Archaea</taxon>
        <taxon>Thermoproteota</taxon>
    </lineage>
</organism>
<reference evidence="2 4" key="2">
    <citation type="journal article" date="2019" name="Nat. Microbiol.">
        <title>Wide diversity of methane and short-chain alkane metabolisms in uncultured archaea.</title>
        <authorList>
            <person name="Borrel G."/>
            <person name="Adam P.S."/>
            <person name="McKay L.J."/>
            <person name="Chen L.X."/>
            <person name="Sierra-Garcia I.N."/>
            <person name="Sieber C.M."/>
            <person name="Letourneur Q."/>
            <person name="Ghozlane A."/>
            <person name="Andersen G.L."/>
            <person name="Li W.J."/>
            <person name="Hallam S.J."/>
            <person name="Muyzer G."/>
            <person name="de Oliveira V.M."/>
            <person name="Inskeep W.P."/>
            <person name="Banfield J.F."/>
            <person name="Gribaldo S."/>
        </authorList>
    </citation>
    <scope>NUCLEOTIDE SEQUENCE [LARGE SCALE GENOMIC DNA]</scope>
    <source>
        <strain evidence="2">Verst-YHS</strain>
    </source>
</reference>
<sequence>MKISTIIFGISLILIFSPTFIFYLYRKNDVFSIILYFIPFLIGITIITISEKLFKIELS</sequence>
<keyword evidence="1" id="KW-0472">Membrane</keyword>